<protein>
    <recommendedName>
        <fullName evidence="6">Mid2 domain-containing protein</fullName>
    </recommendedName>
</protein>
<feature type="signal peptide" evidence="3">
    <location>
        <begin position="1"/>
        <end position="21"/>
    </location>
</feature>
<feature type="transmembrane region" description="Helical" evidence="2">
    <location>
        <begin position="150"/>
        <end position="171"/>
    </location>
</feature>
<dbReference type="InParanoid" id="A0A423XP78"/>
<sequence length="365" mass="39255">MLSFRPLWGTLIAYLIVGASCSNDFIKSKFPSEFGQDKETEYYWDSLKGYIAGIRVVSAAQDDSDDDWILTYANNGSAYFGGNLGVYSDGTQVPLGSGYTLQLLWTDSETYDDIDDDTSKSTSPEFSIVPNKEDDSTDSGSSGLTNGEKAGIAIAVILVVLIIILLLWWKIRKHKKSKKRKLQREAEKGEEDRRWAPPPNGPGLGQGTWKTWDAIRPPGKTGATATESTRIGRDGKPYLDDKVELASDSTNPHKPNTQGLFAASNQPELDATSTAIAAVELPAEPLGPQGADGQPSRASGLFHYDPRPSYALLSATSPTDETRSVSPVSPHDSATMGTLDSAVSPVTPISRKPVGGSVSRAPADR</sequence>
<evidence type="ECO:0008006" key="6">
    <source>
        <dbReference type="Google" id="ProtNLM"/>
    </source>
</evidence>
<evidence type="ECO:0000313" key="4">
    <source>
        <dbReference type="EMBL" id="ROW18324.1"/>
    </source>
</evidence>
<dbReference type="PROSITE" id="PS51257">
    <property type="entry name" value="PROKAR_LIPOPROTEIN"/>
    <property type="match status" value="1"/>
</dbReference>
<proteinExistence type="predicted"/>
<evidence type="ECO:0000256" key="3">
    <source>
        <dbReference type="SAM" id="SignalP"/>
    </source>
</evidence>
<dbReference type="Proteomes" id="UP000285146">
    <property type="component" value="Unassembled WGS sequence"/>
</dbReference>
<feature type="compositionally biased region" description="Polar residues" evidence="1">
    <location>
        <begin position="314"/>
        <end position="327"/>
    </location>
</feature>
<dbReference type="OrthoDB" id="5226514at2759"/>
<keyword evidence="2" id="KW-1133">Transmembrane helix</keyword>
<evidence type="ECO:0000256" key="2">
    <source>
        <dbReference type="SAM" id="Phobius"/>
    </source>
</evidence>
<comment type="caution">
    <text evidence="4">The sequence shown here is derived from an EMBL/GenBank/DDBJ whole genome shotgun (WGS) entry which is preliminary data.</text>
</comment>
<feature type="region of interest" description="Disordered" evidence="1">
    <location>
        <begin position="284"/>
        <end position="365"/>
    </location>
</feature>
<name>A0A423XP78_9PEZI</name>
<feature type="compositionally biased region" description="Basic and acidic residues" evidence="1">
    <location>
        <begin position="183"/>
        <end position="195"/>
    </location>
</feature>
<gene>
    <name evidence="4" type="ORF">VPNG_00327</name>
</gene>
<evidence type="ECO:0000313" key="5">
    <source>
        <dbReference type="Proteomes" id="UP000285146"/>
    </source>
</evidence>
<organism evidence="4 5">
    <name type="scientific">Cytospora leucostoma</name>
    <dbReference type="NCBI Taxonomy" id="1230097"/>
    <lineage>
        <taxon>Eukaryota</taxon>
        <taxon>Fungi</taxon>
        <taxon>Dikarya</taxon>
        <taxon>Ascomycota</taxon>
        <taxon>Pezizomycotina</taxon>
        <taxon>Sordariomycetes</taxon>
        <taxon>Sordariomycetidae</taxon>
        <taxon>Diaporthales</taxon>
        <taxon>Cytosporaceae</taxon>
        <taxon>Cytospora</taxon>
    </lineage>
</organism>
<keyword evidence="5" id="KW-1185">Reference proteome</keyword>
<feature type="region of interest" description="Disordered" evidence="1">
    <location>
        <begin position="179"/>
        <end position="238"/>
    </location>
</feature>
<keyword evidence="3" id="KW-0732">Signal</keyword>
<keyword evidence="2" id="KW-0812">Transmembrane</keyword>
<accession>A0A423XP78</accession>
<reference evidence="4 5" key="1">
    <citation type="submission" date="2015-09" db="EMBL/GenBank/DDBJ databases">
        <title>Host preference determinants of Valsa canker pathogens revealed by comparative genomics.</title>
        <authorList>
            <person name="Yin Z."/>
            <person name="Huang L."/>
        </authorList>
    </citation>
    <scope>NUCLEOTIDE SEQUENCE [LARGE SCALE GENOMIC DNA]</scope>
    <source>
        <strain evidence="4 5">SXYLt</strain>
    </source>
</reference>
<dbReference type="EMBL" id="LKEB01000001">
    <property type="protein sequence ID" value="ROW18324.1"/>
    <property type="molecule type" value="Genomic_DNA"/>
</dbReference>
<evidence type="ECO:0000256" key="1">
    <source>
        <dbReference type="SAM" id="MobiDB-lite"/>
    </source>
</evidence>
<feature type="chain" id="PRO_5019380996" description="Mid2 domain-containing protein" evidence="3">
    <location>
        <begin position="22"/>
        <end position="365"/>
    </location>
</feature>
<dbReference type="AlphaFoldDB" id="A0A423XP78"/>
<feature type="region of interest" description="Disordered" evidence="1">
    <location>
        <begin position="115"/>
        <end position="143"/>
    </location>
</feature>
<keyword evidence="2" id="KW-0472">Membrane</keyword>